<keyword evidence="9" id="KW-0521">NADP</keyword>
<keyword evidence="11" id="KW-0486">Methionine biosynthesis</keyword>
<dbReference type="GO" id="GO:0009090">
    <property type="term" value="P:homoserine biosynthetic process"/>
    <property type="evidence" value="ECO:0007669"/>
    <property type="project" value="TreeGrafter"/>
</dbReference>
<comment type="similarity">
    <text evidence="4">Belongs to the homoserine dehydrogenase family.</text>
</comment>
<keyword evidence="17" id="KW-1185">Reference proteome</keyword>
<evidence type="ECO:0000256" key="2">
    <source>
        <dbReference type="ARBA" id="ARBA00005056"/>
    </source>
</evidence>
<keyword evidence="10" id="KW-0560">Oxidoreductase</keyword>
<feature type="domain" description="Aspartate/homoserine dehydrogenase NAD-binding" evidence="15">
    <location>
        <begin position="11"/>
        <end position="145"/>
    </location>
</feature>
<name>A0A9W9RSA1_9EURO</name>
<dbReference type="AlphaFoldDB" id="A0A9W9RSA1"/>
<dbReference type="InterPro" id="IPR005106">
    <property type="entry name" value="Asp/hSer_DH_NAD-bd"/>
</dbReference>
<organism evidence="16 17">
    <name type="scientific">Penicillium cataractarum</name>
    <dbReference type="NCBI Taxonomy" id="2100454"/>
    <lineage>
        <taxon>Eukaryota</taxon>
        <taxon>Fungi</taxon>
        <taxon>Dikarya</taxon>
        <taxon>Ascomycota</taxon>
        <taxon>Pezizomycotina</taxon>
        <taxon>Eurotiomycetes</taxon>
        <taxon>Eurotiomycetidae</taxon>
        <taxon>Eurotiales</taxon>
        <taxon>Aspergillaceae</taxon>
        <taxon>Penicillium</taxon>
    </lineage>
</organism>
<dbReference type="InterPro" id="IPR011147">
    <property type="entry name" value="Bifunc_Aspkin/hSer_DH"/>
</dbReference>
<dbReference type="GO" id="GO:0009086">
    <property type="term" value="P:methionine biosynthetic process"/>
    <property type="evidence" value="ECO:0007669"/>
    <property type="project" value="UniProtKB-KW"/>
</dbReference>
<dbReference type="GO" id="GO:0050661">
    <property type="term" value="F:NADP binding"/>
    <property type="evidence" value="ECO:0007669"/>
    <property type="project" value="InterPro"/>
</dbReference>
<evidence type="ECO:0000256" key="11">
    <source>
        <dbReference type="ARBA" id="ARBA00023167"/>
    </source>
</evidence>
<keyword evidence="8" id="KW-0791">Threonine biosynthesis</keyword>
<accession>A0A9W9RSA1</accession>
<dbReference type="GO" id="GO:0004412">
    <property type="term" value="F:homoserine dehydrogenase activity"/>
    <property type="evidence" value="ECO:0007669"/>
    <property type="project" value="UniProtKB-EC"/>
</dbReference>
<comment type="cofactor">
    <cofactor evidence="1">
        <name>a metal cation</name>
        <dbReference type="ChEBI" id="CHEBI:25213"/>
    </cofactor>
</comment>
<dbReference type="FunFam" id="3.30.360.10:FF:000006">
    <property type="entry name" value="Bifunctional aspartokinase/homoserine dehydrogenase"/>
    <property type="match status" value="1"/>
</dbReference>
<dbReference type="Proteomes" id="UP001147782">
    <property type="component" value="Unassembled WGS sequence"/>
</dbReference>
<dbReference type="RefSeq" id="XP_056551975.1">
    <property type="nucleotide sequence ID" value="XM_056702975.1"/>
</dbReference>
<dbReference type="EMBL" id="JAPZBS010000008">
    <property type="protein sequence ID" value="KAJ5364349.1"/>
    <property type="molecule type" value="Genomic_DNA"/>
</dbReference>
<comment type="function">
    <text evidence="13">Catalyzes the conversion of L-aspartate-beta-semialdehyde (L-Asa) to L-homoserine (L-Hse), the third step in the biosynthesis of amino acids that derive from aspartate (the aspartate family of amino acids), including methioinine and threonine, the latter of which is a precursor to isoleucine; production of homoserine leads to a branch-point in the pathway as it can either be O-phosphorylated for processing to threonine, or O-acylated for processing to methionine.</text>
</comment>
<sequence length="368" mass="39099">MTTPLYLGIVGVGGVGNAFLEQLGQLPNPPKLILLARSSQTLSSPVPAYSPSIPFATWEDAAKLPSLVKSDALPPTEIAAFLASAPGRTILVDNTSDLALAQAYPIFLERGVSVVTPNKKGFSEDITLFNDIFASAVRGNALVYHQCTVGGTLPVLSTLRDLVATGDEIIRIEGVLSGTLSLLLCEFMPGNGTSNVRWSSLVSHAKEIGHTEPDPRDDLNGLDFARKLIIIARVIGIEVTRPDSFPVESLIPDELSSLPSSAGGISEFMNELPKYDVKMDAAKNAAREQGKVLRYVGSIDVPTRAIEVGLRHVEKGSPIANLQGSQIVSIYTKRYGANPLILQGGGGGGEVTAMGLMADLLKVMERLK</sequence>
<gene>
    <name evidence="16" type="ORF">N7496_010062</name>
</gene>
<feature type="domain" description="Homoserine dehydrogenase catalytic" evidence="14">
    <location>
        <begin position="154"/>
        <end position="361"/>
    </location>
</feature>
<evidence type="ECO:0000256" key="4">
    <source>
        <dbReference type="ARBA" id="ARBA00006753"/>
    </source>
</evidence>
<dbReference type="InterPro" id="IPR036291">
    <property type="entry name" value="NAD(P)-bd_dom_sf"/>
</dbReference>
<dbReference type="EC" id="1.1.1.3" evidence="5"/>
<dbReference type="SUPFAM" id="SSF51735">
    <property type="entry name" value="NAD(P)-binding Rossmann-fold domains"/>
    <property type="match status" value="1"/>
</dbReference>
<dbReference type="PANTHER" id="PTHR43070:SF5">
    <property type="entry name" value="HOMOSERINE DEHYDROGENASE"/>
    <property type="match status" value="1"/>
</dbReference>
<comment type="pathway">
    <text evidence="2">Amino-acid biosynthesis; L-threonine biosynthesis; L-threonine from L-aspartate: step 3/5.</text>
</comment>
<dbReference type="Pfam" id="PF00742">
    <property type="entry name" value="Homoserine_dh"/>
    <property type="match status" value="1"/>
</dbReference>
<dbReference type="Gene3D" id="3.40.50.720">
    <property type="entry name" value="NAD(P)-binding Rossmann-like Domain"/>
    <property type="match status" value="1"/>
</dbReference>
<evidence type="ECO:0000313" key="16">
    <source>
        <dbReference type="EMBL" id="KAJ5364349.1"/>
    </source>
</evidence>
<dbReference type="PANTHER" id="PTHR43070">
    <property type="match status" value="1"/>
</dbReference>
<proteinExistence type="inferred from homology"/>
<dbReference type="GeneID" id="81442154"/>
<evidence type="ECO:0000256" key="13">
    <source>
        <dbReference type="ARBA" id="ARBA00059589"/>
    </source>
</evidence>
<comment type="caution">
    <text evidence="16">The sequence shown here is derived from an EMBL/GenBank/DDBJ whole genome shotgun (WGS) entry which is preliminary data.</text>
</comment>
<dbReference type="SUPFAM" id="SSF55347">
    <property type="entry name" value="Glyceraldehyde-3-phosphate dehydrogenase-like, C-terminal domain"/>
    <property type="match status" value="1"/>
</dbReference>
<dbReference type="OrthoDB" id="67851at2759"/>
<dbReference type="Gene3D" id="3.30.360.10">
    <property type="entry name" value="Dihydrodipicolinate Reductase, domain 2"/>
    <property type="match status" value="1"/>
</dbReference>
<evidence type="ECO:0000256" key="1">
    <source>
        <dbReference type="ARBA" id="ARBA00001920"/>
    </source>
</evidence>
<evidence type="ECO:0000256" key="5">
    <source>
        <dbReference type="ARBA" id="ARBA00013213"/>
    </source>
</evidence>
<evidence type="ECO:0000256" key="8">
    <source>
        <dbReference type="ARBA" id="ARBA00022697"/>
    </source>
</evidence>
<evidence type="ECO:0000256" key="3">
    <source>
        <dbReference type="ARBA" id="ARBA00005062"/>
    </source>
</evidence>
<comment type="pathway">
    <text evidence="3">Amino-acid biosynthesis; L-methionine biosynthesis via de novo pathway; L-homoserine from L-aspartate: step 3/3.</text>
</comment>
<evidence type="ECO:0000256" key="7">
    <source>
        <dbReference type="ARBA" id="ARBA00022605"/>
    </source>
</evidence>
<protein>
    <recommendedName>
        <fullName evidence="6">Homoserine dehydrogenase</fullName>
        <ecNumber evidence="5">1.1.1.3</ecNumber>
    </recommendedName>
</protein>
<evidence type="ECO:0000313" key="17">
    <source>
        <dbReference type="Proteomes" id="UP001147782"/>
    </source>
</evidence>
<evidence type="ECO:0000259" key="15">
    <source>
        <dbReference type="Pfam" id="PF03447"/>
    </source>
</evidence>
<evidence type="ECO:0000256" key="12">
    <source>
        <dbReference type="ARBA" id="ARBA00048841"/>
    </source>
</evidence>
<dbReference type="GO" id="GO:0009088">
    <property type="term" value="P:threonine biosynthetic process"/>
    <property type="evidence" value="ECO:0007669"/>
    <property type="project" value="UniProtKB-KW"/>
</dbReference>
<comment type="catalytic activity">
    <reaction evidence="12">
        <text>L-homoserine + NADP(+) = L-aspartate 4-semialdehyde + NADPH + H(+)</text>
        <dbReference type="Rhea" id="RHEA:15761"/>
        <dbReference type="ChEBI" id="CHEBI:15378"/>
        <dbReference type="ChEBI" id="CHEBI:57476"/>
        <dbReference type="ChEBI" id="CHEBI:57783"/>
        <dbReference type="ChEBI" id="CHEBI:58349"/>
        <dbReference type="ChEBI" id="CHEBI:537519"/>
        <dbReference type="EC" id="1.1.1.3"/>
    </reaction>
    <physiologicalReaction direction="right-to-left" evidence="12">
        <dbReference type="Rhea" id="RHEA:15763"/>
    </physiologicalReaction>
</comment>
<evidence type="ECO:0000256" key="9">
    <source>
        <dbReference type="ARBA" id="ARBA00022857"/>
    </source>
</evidence>
<evidence type="ECO:0000256" key="10">
    <source>
        <dbReference type="ARBA" id="ARBA00023002"/>
    </source>
</evidence>
<dbReference type="Pfam" id="PF03447">
    <property type="entry name" value="NAD_binding_3"/>
    <property type="match status" value="1"/>
</dbReference>
<dbReference type="InterPro" id="IPR001342">
    <property type="entry name" value="HDH_cat"/>
</dbReference>
<reference evidence="16" key="2">
    <citation type="journal article" date="2023" name="IMA Fungus">
        <title>Comparative genomic study of the Penicillium genus elucidates a diverse pangenome and 15 lateral gene transfer events.</title>
        <authorList>
            <person name="Petersen C."/>
            <person name="Sorensen T."/>
            <person name="Nielsen M.R."/>
            <person name="Sondergaard T.E."/>
            <person name="Sorensen J.L."/>
            <person name="Fitzpatrick D.A."/>
            <person name="Frisvad J.C."/>
            <person name="Nielsen K.L."/>
        </authorList>
    </citation>
    <scope>NUCLEOTIDE SEQUENCE</scope>
    <source>
        <strain evidence="16">IBT 29864</strain>
    </source>
</reference>
<evidence type="ECO:0000256" key="6">
    <source>
        <dbReference type="ARBA" id="ARBA00013376"/>
    </source>
</evidence>
<reference evidence="16" key="1">
    <citation type="submission" date="2022-11" db="EMBL/GenBank/DDBJ databases">
        <authorList>
            <person name="Petersen C."/>
        </authorList>
    </citation>
    <scope>NUCLEOTIDE SEQUENCE</scope>
    <source>
        <strain evidence="16">IBT 29864</strain>
    </source>
</reference>
<keyword evidence="7" id="KW-0028">Amino-acid biosynthesis</keyword>
<evidence type="ECO:0000259" key="14">
    <source>
        <dbReference type="Pfam" id="PF00742"/>
    </source>
</evidence>